<dbReference type="RefSeq" id="WP_073239952.1">
    <property type="nucleotide sequence ID" value="NZ_FQUY01000026.1"/>
</dbReference>
<dbReference type="Pfam" id="PF01614">
    <property type="entry name" value="IclR_C"/>
    <property type="match status" value="1"/>
</dbReference>
<dbReference type="InterPro" id="IPR029016">
    <property type="entry name" value="GAF-like_dom_sf"/>
</dbReference>
<dbReference type="OrthoDB" id="9791752at2"/>
<dbReference type="GO" id="GO:0045892">
    <property type="term" value="P:negative regulation of DNA-templated transcription"/>
    <property type="evidence" value="ECO:0007669"/>
    <property type="project" value="TreeGrafter"/>
</dbReference>
<dbReference type="InterPro" id="IPR050707">
    <property type="entry name" value="HTH_MetabolicPath_Reg"/>
</dbReference>
<dbReference type="GO" id="GO:0003677">
    <property type="term" value="F:DNA binding"/>
    <property type="evidence" value="ECO:0007669"/>
    <property type="project" value="UniProtKB-KW"/>
</dbReference>
<dbReference type="SUPFAM" id="SSF55781">
    <property type="entry name" value="GAF domain-like"/>
    <property type="match status" value="1"/>
</dbReference>
<feature type="domain" description="IclR-ED" evidence="7">
    <location>
        <begin position="72"/>
        <end position="256"/>
    </location>
</feature>
<evidence type="ECO:0000256" key="3">
    <source>
        <dbReference type="ARBA" id="ARBA00023163"/>
    </source>
</evidence>
<protein>
    <recommendedName>
        <fullName evidence="5">Glycerol operon regulatory protein</fullName>
    </recommendedName>
</protein>
<dbReference type="PANTHER" id="PTHR30136:SF35">
    <property type="entry name" value="HTH-TYPE TRANSCRIPTIONAL REGULATOR RV1719"/>
    <property type="match status" value="1"/>
</dbReference>
<evidence type="ECO:0000313" key="8">
    <source>
        <dbReference type="EMBL" id="SHF47934.1"/>
    </source>
</evidence>
<keyword evidence="3" id="KW-0804">Transcription</keyword>
<evidence type="ECO:0000256" key="5">
    <source>
        <dbReference type="ARBA" id="ARBA00070406"/>
    </source>
</evidence>
<keyword evidence="1" id="KW-0805">Transcription regulation</keyword>
<gene>
    <name evidence="8" type="ORF">SAMN02745133_02758</name>
</gene>
<keyword evidence="9" id="KW-1185">Reference proteome</keyword>
<dbReference type="EMBL" id="FQUY01000026">
    <property type="protein sequence ID" value="SHF47934.1"/>
    <property type="molecule type" value="Genomic_DNA"/>
</dbReference>
<dbReference type="PANTHER" id="PTHR30136">
    <property type="entry name" value="HELIX-TURN-HELIX TRANSCRIPTIONAL REGULATOR, ICLR FAMILY"/>
    <property type="match status" value="1"/>
</dbReference>
<name>A0A1M5BZH1_9FIRM</name>
<dbReference type="PROSITE" id="PS51078">
    <property type="entry name" value="ICLR_ED"/>
    <property type="match status" value="1"/>
</dbReference>
<evidence type="ECO:0000256" key="1">
    <source>
        <dbReference type="ARBA" id="ARBA00023015"/>
    </source>
</evidence>
<keyword evidence="2" id="KW-0238">DNA-binding</keyword>
<organism evidence="8 9">
    <name type="scientific">Desulforamulus putei DSM 12395</name>
    <dbReference type="NCBI Taxonomy" id="1121429"/>
    <lineage>
        <taxon>Bacteria</taxon>
        <taxon>Bacillati</taxon>
        <taxon>Bacillota</taxon>
        <taxon>Clostridia</taxon>
        <taxon>Eubacteriales</taxon>
        <taxon>Peptococcaceae</taxon>
        <taxon>Desulforamulus</taxon>
    </lineage>
</organism>
<dbReference type="InterPro" id="IPR036390">
    <property type="entry name" value="WH_DNA-bd_sf"/>
</dbReference>
<dbReference type="STRING" id="1121429.SAMN02745133_02758"/>
<accession>A0A1M5BZH1</accession>
<evidence type="ECO:0000256" key="4">
    <source>
        <dbReference type="ARBA" id="ARBA00058938"/>
    </source>
</evidence>
<comment type="function">
    <text evidence="4">May be an activator protein for the gylABX operon.</text>
</comment>
<dbReference type="AlphaFoldDB" id="A0A1M5BZH1"/>
<dbReference type="FunFam" id="1.10.10.10:FF:000056">
    <property type="entry name" value="IclR family transcriptional regulator"/>
    <property type="match status" value="1"/>
</dbReference>
<dbReference type="Pfam" id="PF09339">
    <property type="entry name" value="HTH_IclR"/>
    <property type="match status" value="1"/>
</dbReference>
<sequence>MKSERDNVVQSLDRALDILEELSRHESGLGVTEIGSIVGLHKSTVHRLLHTLMLRGYVEKKNDTEKYRLGLKLISLGQARLDSMEIRSEARPFLQELMEQTQEAVHLCLWENGKVVYIDKVESRNSVLMYSRIGRVAPIHCTGVGKVIAAFQPEAEVIKIIKESGLVYKTDKTITQLDKLLKHFEEIRRQGYAIDDEEHDPGLRCVAAPVRDYKGNVIASISVAGPTIRVTKDRIEKELATMLIETANKISRQLGYRQ</sequence>
<dbReference type="Proteomes" id="UP000184148">
    <property type="component" value="Unassembled WGS sequence"/>
</dbReference>
<dbReference type="InterPro" id="IPR014757">
    <property type="entry name" value="Tscrpt_reg_IclR_C"/>
</dbReference>
<evidence type="ECO:0000259" key="6">
    <source>
        <dbReference type="PROSITE" id="PS51077"/>
    </source>
</evidence>
<evidence type="ECO:0000313" key="9">
    <source>
        <dbReference type="Proteomes" id="UP000184148"/>
    </source>
</evidence>
<dbReference type="InterPro" id="IPR005471">
    <property type="entry name" value="Tscrpt_reg_IclR_N"/>
</dbReference>
<dbReference type="InterPro" id="IPR036388">
    <property type="entry name" value="WH-like_DNA-bd_sf"/>
</dbReference>
<dbReference type="GO" id="GO:0003700">
    <property type="term" value="F:DNA-binding transcription factor activity"/>
    <property type="evidence" value="ECO:0007669"/>
    <property type="project" value="TreeGrafter"/>
</dbReference>
<dbReference type="Gene3D" id="1.10.10.10">
    <property type="entry name" value="Winged helix-like DNA-binding domain superfamily/Winged helix DNA-binding domain"/>
    <property type="match status" value="1"/>
</dbReference>
<evidence type="ECO:0000259" key="7">
    <source>
        <dbReference type="PROSITE" id="PS51078"/>
    </source>
</evidence>
<feature type="domain" description="HTH iclR-type" evidence="6">
    <location>
        <begin position="9"/>
        <end position="71"/>
    </location>
</feature>
<dbReference type="Gene3D" id="3.30.450.40">
    <property type="match status" value="1"/>
</dbReference>
<proteinExistence type="predicted"/>
<dbReference type="SUPFAM" id="SSF46785">
    <property type="entry name" value="Winged helix' DNA-binding domain"/>
    <property type="match status" value="1"/>
</dbReference>
<evidence type="ECO:0000256" key="2">
    <source>
        <dbReference type="ARBA" id="ARBA00023125"/>
    </source>
</evidence>
<dbReference type="SMART" id="SM00346">
    <property type="entry name" value="HTH_ICLR"/>
    <property type="match status" value="1"/>
</dbReference>
<reference evidence="9" key="1">
    <citation type="submission" date="2016-11" db="EMBL/GenBank/DDBJ databases">
        <authorList>
            <person name="Varghese N."/>
            <person name="Submissions S."/>
        </authorList>
    </citation>
    <scope>NUCLEOTIDE SEQUENCE [LARGE SCALE GENOMIC DNA]</scope>
    <source>
        <strain evidence="9">DSM 12395</strain>
    </source>
</reference>
<dbReference type="PROSITE" id="PS51077">
    <property type="entry name" value="HTH_ICLR"/>
    <property type="match status" value="1"/>
</dbReference>